<evidence type="ECO:0000313" key="2">
    <source>
        <dbReference type="EMBL" id="MFD2233253.1"/>
    </source>
</evidence>
<feature type="chain" id="PRO_5045694174" description="Beta-barrel assembly machine subunit BamE" evidence="1">
    <location>
        <begin position="21"/>
        <end position="135"/>
    </location>
</feature>
<dbReference type="EMBL" id="JBHUIY010000007">
    <property type="protein sequence ID" value="MFD2233253.1"/>
    <property type="molecule type" value="Genomic_DNA"/>
</dbReference>
<sequence length="135" mass="14942">MMLRRKLLIASSLALIVGLAACTGPGAVYDRPNSHFDYPNSNVTDLTNGVPITRKKEVTSLSSKVGDVDLEQRLVADILAEKGGDILINPKYEWKSRMYPVGITIYVTTLTVTSYVGKMTPGHQVRMENRNNDCR</sequence>
<evidence type="ECO:0000256" key="1">
    <source>
        <dbReference type="SAM" id="SignalP"/>
    </source>
</evidence>
<feature type="signal peptide" evidence="1">
    <location>
        <begin position="1"/>
        <end position="20"/>
    </location>
</feature>
<evidence type="ECO:0000313" key="3">
    <source>
        <dbReference type="Proteomes" id="UP001597296"/>
    </source>
</evidence>
<evidence type="ECO:0008006" key="4">
    <source>
        <dbReference type="Google" id="ProtNLM"/>
    </source>
</evidence>
<reference evidence="3" key="1">
    <citation type="journal article" date="2019" name="Int. J. Syst. Evol. Microbiol.">
        <title>The Global Catalogue of Microorganisms (GCM) 10K type strain sequencing project: providing services to taxonomists for standard genome sequencing and annotation.</title>
        <authorList>
            <consortium name="The Broad Institute Genomics Platform"/>
            <consortium name="The Broad Institute Genome Sequencing Center for Infectious Disease"/>
            <person name="Wu L."/>
            <person name="Ma J."/>
        </authorList>
    </citation>
    <scope>NUCLEOTIDE SEQUENCE [LARGE SCALE GENOMIC DNA]</scope>
    <source>
        <strain evidence="3">KCTC 15012</strain>
    </source>
</reference>
<keyword evidence="1" id="KW-0732">Signal</keyword>
<dbReference type="PROSITE" id="PS51257">
    <property type="entry name" value="PROKAR_LIPOPROTEIN"/>
    <property type="match status" value="1"/>
</dbReference>
<accession>A0ABW5C8T7</accession>
<dbReference type="Proteomes" id="UP001597296">
    <property type="component" value="Unassembled WGS sequence"/>
</dbReference>
<name>A0ABW5C8T7_9PROT</name>
<gene>
    <name evidence="2" type="ORF">ACFSNB_05495</name>
</gene>
<protein>
    <recommendedName>
        <fullName evidence="4">Beta-barrel assembly machine subunit BamE</fullName>
    </recommendedName>
</protein>
<dbReference type="RefSeq" id="WP_377315033.1">
    <property type="nucleotide sequence ID" value="NZ_JBHUIY010000007.1"/>
</dbReference>
<keyword evidence="3" id="KW-1185">Reference proteome</keyword>
<comment type="caution">
    <text evidence="2">The sequence shown here is derived from an EMBL/GenBank/DDBJ whole genome shotgun (WGS) entry which is preliminary data.</text>
</comment>
<organism evidence="2 3">
    <name type="scientific">Phaeospirillum tilakii</name>
    <dbReference type="NCBI Taxonomy" id="741673"/>
    <lineage>
        <taxon>Bacteria</taxon>
        <taxon>Pseudomonadati</taxon>
        <taxon>Pseudomonadota</taxon>
        <taxon>Alphaproteobacteria</taxon>
        <taxon>Rhodospirillales</taxon>
        <taxon>Rhodospirillaceae</taxon>
        <taxon>Phaeospirillum</taxon>
    </lineage>
</organism>
<proteinExistence type="predicted"/>